<dbReference type="Proteomes" id="UP000234845">
    <property type="component" value="Unassembled WGS sequence"/>
</dbReference>
<reference evidence="3" key="1">
    <citation type="submission" date="2017-11" db="EMBL/GenBank/DDBJ databases">
        <title>The draft genome sequence of Chromatocurvus sp. F02.</title>
        <authorList>
            <person name="Du Z.-J."/>
            <person name="Chang Y.-Q."/>
        </authorList>
    </citation>
    <scope>NUCLEOTIDE SEQUENCE [LARGE SCALE GENOMIC DNA]</scope>
    <source>
        <strain evidence="3">F02</strain>
    </source>
</reference>
<organism evidence="2 3">
    <name type="scientific">Kineobactrum sediminis</name>
    <dbReference type="NCBI Taxonomy" id="1905677"/>
    <lineage>
        <taxon>Bacteria</taxon>
        <taxon>Pseudomonadati</taxon>
        <taxon>Pseudomonadota</taxon>
        <taxon>Gammaproteobacteria</taxon>
        <taxon>Cellvibrionales</taxon>
        <taxon>Halieaceae</taxon>
        <taxon>Kineobactrum</taxon>
    </lineage>
</organism>
<dbReference type="EMBL" id="PKLZ01000008">
    <property type="protein sequence ID" value="PLW82480.1"/>
    <property type="molecule type" value="Genomic_DNA"/>
</dbReference>
<accession>A0A2N5Y259</accession>
<dbReference type="SUPFAM" id="SSF52402">
    <property type="entry name" value="Adenine nucleotide alpha hydrolases-like"/>
    <property type="match status" value="1"/>
</dbReference>
<sequence length="251" mass="27023">MAMTSEIEPAQRSARRVLALLDASRHSLAALRAAVELATLRQEELVALFVEDMDLLHSAGFPFALEVGGHSGLTRPLSPEQVESSLGRQRERVTHALAEAVKGRQIHHSLRVSRGRIVTEALSLAAPGDLVVLGKASSAGHYGGVRLGSTCRALILQAPCMVLIWDERRPLNHGPLRVLSDHVPEGLLGLPLCDRVEQLPAQNAASLERTLADARSGALLLHRAELDRLCGQDPDLLARIPVPIIVVPDPS</sequence>
<name>A0A2N5Y259_9GAMM</name>
<dbReference type="InterPro" id="IPR006016">
    <property type="entry name" value="UspA"/>
</dbReference>
<proteinExistence type="predicted"/>
<dbReference type="Pfam" id="PF00582">
    <property type="entry name" value="Usp"/>
    <property type="match status" value="1"/>
</dbReference>
<evidence type="ECO:0000313" key="3">
    <source>
        <dbReference type="Proteomes" id="UP000234845"/>
    </source>
</evidence>
<protein>
    <recommendedName>
        <fullName evidence="1">UspA domain-containing protein</fullName>
    </recommendedName>
</protein>
<comment type="caution">
    <text evidence="2">The sequence shown here is derived from an EMBL/GenBank/DDBJ whole genome shotgun (WGS) entry which is preliminary data.</text>
</comment>
<dbReference type="CDD" id="cd00293">
    <property type="entry name" value="USP-like"/>
    <property type="match status" value="1"/>
</dbReference>
<dbReference type="AlphaFoldDB" id="A0A2N5Y259"/>
<evidence type="ECO:0000259" key="1">
    <source>
        <dbReference type="Pfam" id="PF00582"/>
    </source>
</evidence>
<evidence type="ECO:0000313" key="2">
    <source>
        <dbReference type="EMBL" id="PLW82480.1"/>
    </source>
</evidence>
<keyword evidence="3" id="KW-1185">Reference proteome</keyword>
<gene>
    <name evidence="2" type="ORF">CWI75_12065</name>
</gene>
<dbReference type="Gene3D" id="3.40.50.12370">
    <property type="match status" value="1"/>
</dbReference>
<feature type="domain" description="UspA" evidence="1">
    <location>
        <begin position="15"/>
        <end position="164"/>
    </location>
</feature>